<dbReference type="STRING" id="386415.NT01CX_1637"/>
<dbReference type="KEGG" id="cno:NT01CX_1637"/>
<dbReference type="eggNOG" id="COG2133">
    <property type="taxonomic scope" value="Bacteria"/>
</dbReference>
<dbReference type="RefSeq" id="WP_011721725.1">
    <property type="nucleotide sequence ID" value="NC_008593.1"/>
</dbReference>
<dbReference type="PATRIC" id="fig|386415.7.peg.744"/>
<dbReference type="Proteomes" id="UP000008220">
    <property type="component" value="Chromosome"/>
</dbReference>
<dbReference type="InterPro" id="IPR011042">
    <property type="entry name" value="6-blade_b-propeller_TolB-like"/>
</dbReference>
<organism evidence="2 3">
    <name type="scientific">Clostridium novyi (strain NT)</name>
    <dbReference type="NCBI Taxonomy" id="386415"/>
    <lineage>
        <taxon>Bacteria</taxon>
        <taxon>Bacillati</taxon>
        <taxon>Bacillota</taxon>
        <taxon>Clostridia</taxon>
        <taxon>Eubacteriales</taxon>
        <taxon>Clostridiaceae</taxon>
        <taxon>Clostridium</taxon>
    </lineage>
</organism>
<dbReference type="Gene3D" id="2.120.10.30">
    <property type="entry name" value="TolB, C-terminal domain"/>
    <property type="match status" value="1"/>
</dbReference>
<keyword evidence="1" id="KW-0472">Membrane</keyword>
<evidence type="ECO:0000313" key="3">
    <source>
        <dbReference type="Proteomes" id="UP000008220"/>
    </source>
</evidence>
<dbReference type="InterPro" id="IPR011041">
    <property type="entry name" value="Quinoprot_gluc/sorb_DH_b-prop"/>
</dbReference>
<feature type="transmembrane region" description="Helical" evidence="1">
    <location>
        <begin position="410"/>
        <end position="430"/>
    </location>
</feature>
<name>A0PZB6_CLONN</name>
<keyword evidence="3" id="KW-1185">Reference proteome</keyword>
<dbReference type="HOGENOM" id="CLU_030947_1_0_9"/>
<keyword evidence="1" id="KW-1133">Transmembrane helix</keyword>
<dbReference type="AlphaFoldDB" id="A0PZB6"/>
<evidence type="ECO:0000256" key="1">
    <source>
        <dbReference type="SAM" id="Phobius"/>
    </source>
</evidence>
<gene>
    <name evidence="2" type="ordered locus">NT01CX_1637</name>
</gene>
<accession>A0PZB6</accession>
<keyword evidence="1" id="KW-0812">Transmembrane</keyword>
<protein>
    <submittedName>
        <fullName evidence="2">Predicted membrane protein</fullName>
    </submittedName>
</protein>
<dbReference type="SUPFAM" id="SSF50952">
    <property type="entry name" value="Soluble quinoprotein glucose dehydrogenase"/>
    <property type="match status" value="1"/>
</dbReference>
<sequence>MKKFFKSLVIIIIFTIIALLLKKYHIKNYKIHVREDNINVNMQYKGVKGAKDFTLDNEKNFYIAYKDKIQLIDKQGKSFDVLKDKNLNINSIEYYKDNLYFASNSSVYSYDLHNKKLTEIIKNIPNFGDYNKSLIKINKDFLYITIGAATNSGVVGEDNKWMRDYPFGHDISPRKIILKGNNYNGNTGGFLNYGTKSIQGQIVPGHFPGNASIIYYNLKNRKIKNFAWGIRNVKGIDFDSKDKIIVSIGGMENRGSRPIKGDKDYIYRINKENWYGWPDYSGGDPVNSPKFKDNKNRRVDFILDNHPTTNPSAPIYMHKSLGTLGSLFVDKSGIVGEKNSICFFDNKEKKLFSLNKKGIVKEKVEFYKECNITSIKNIFNNIYLLDSNTGNIYNIGYNNNCGENISNKPIIVFISILIIIMIISILKIFISKLTKEKNKNYLV</sequence>
<reference evidence="2 3" key="1">
    <citation type="journal article" date="2006" name="Nat. Biotechnol.">
        <title>The genome and transcriptomes of the anti-tumor agent Clostridium novyi-NT.</title>
        <authorList>
            <person name="Bettegowda C."/>
            <person name="Huang X."/>
            <person name="Lin J."/>
            <person name="Cheong I."/>
            <person name="Kohli M."/>
            <person name="Szabo S.A."/>
            <person name="Zhang X."/>
            <person name="Diaz L.A. Jr."/>
            <person name="Velculescu V.E."/>
            <person name="Parmigiani G."/>
            <person name="Kinzler K.W."/>
            <person name="Vogelstein B."/>
            <person name="Zhou S."/>
        </authorList>
    </citation>
    <scope>NUCLEOTIDE SEQUENCE [LARGE SCALE GENOMIC DNA]</scope>
    <source>
        <strain evidence="2 3">NT</strain>
    </source>
</reference>
<evidence type="ECO:0000313" key="2">
    <source>
        <dbReference type="EMBL" id="ABK60532.1"/>
    </source>
</evidence>
<proteinExistence type="predicted"/>
<dbReference type="EMBL" id="CP000382">
    <property type="protein sequence ID" value="ABK60532.1"/>
    <property type="molecule type" value="Genomic_DNA"/>
</dbReference>